<organism evidence="1 2">
    <name type="scientific">Haloferax profundi</name>
    <dbReference type="NCBI Taxonomy" id="1544718"/>
    <lineage>
        <taxon>Archaea</taxon>
        <taxon>Methanobacteriati</taxon>
        <taxon>Methanobacteriota</taxon>
        <taxon>Stenosarchaea group</taxon>
        <taxon>Halobacteria</taxon>
        <taxon>Halobacteriales</taxon>
        <taxon>Haloferacaceae</taxon>
        <taxon>Haloferax</taxon>
    </lineage>
</organism>
<dbReference type="Proteomes" id="UP000053157">
    <property type="component" value="Unassembled WGS sequence"/>
</dbReference>
<dbReference type="RefSeq" id="WP_058571348.1">
    <property type="nucleotide sequence ID" value="NZ_LOPV01000095.1"/>
</dbReference>
<dbReference type="InterPro" id="IPR046243">
    <property type="entry name" value="DUF6276"/>
</dbReference>
<proteinExistence type="predicted"/>
<reference evidence="1 2" key="1">
    <citation type="submission" date="2015-12" db="EMBL/GenBank/DDBJ databases">
        <title>Haloferax profundi sp. nov. isolated from the Discovery deep brine-seawater interface in the Red Sea.</title>
        <authorList>
            <person name="Zhang G."/>
            <person name="Stingl U."/>
            <person name="Rashid M."/>
        </authorList>
    </citation>
    <scope>NUCLEOTIDE SEQUENCE [LARGE SCALE GENOMIC DNA]</scope>
    <source>
        <strain evidence="1 2">SB29</strain>
    </source>
</reference>
<dbReference type="EMBL" id="LOPV01000095">
    <property type="protein sequence ID" value="KTG29604.1"/>
    <property type="molecule type" value="Genomic_DNA"/>
</dbReference>
<protein>
    <recommendedName>
        <fullName evidence="3">Small CPxCG-related zinc finger protein</fullName>
    </recommendedName>
</protein>
<evidence type="ECO:0000313" key="2">
    <source>
        <dbReference type="Proteomes" id="UP000053157"/>
    </source>
</evidence>
<comment type="caution">
    <text evidence="1">The sequence shown here is derived from an EMBL/GenBank/DDBJ whole genome shotgun (WGS) entry which is preliminary data.</text>
</comment>
<evidence type="ECO:0008006" key="3">
    <source>
        <dbReference type="Google" id="ProtNLM"/>
    </source>
</evidence>
<keyword evidence="2" id="KW-1185">Reference proteome</keyword>
<name>A0A0W1SU03_9EURY</name>
<dbReference type="AlphaFoldDB" id="A0A0W1SU03"/>
<gene>
    <name evidence="1" type="ORF">AUR66_09765</name>
</gene>
<sequence length="127" mass="13560">MPCPDCGGDEAVFAVPEPLEEYAPQGAVTIGLCADCLRVHPSDDRVTDGDARPLGDVVPDGEGGAAFALLVGFLDSLALNREAIVESAEYAEREGVDVHLALDRLDQSVSDPHFDVGRRHTQLETFL</sequence>
<dbReference type="OrthoDB" id="212944at2157"/>
<evidence type="ECO:0000313" key="1">
    <source>
        <dbReference type="EMBL" id="KTG29604.1"/>
    </source>
</evidence>
<dbReference type="Pfam" id="PF19792">
    <property type="entry name" value="DUF6276"/>
    <property type="match status" value="1"/>
</dbReference>
<accession>A0A0W1SU03</accession>